<feature type="compositionally biased region" description="Low complexity" evidence="2">
    <location>
        <begin position="340"/>
        <end position="353"/>
    </location>
</feature>
<proteinExistence type="predicted"/>
<sequence>MTGLSTPQRARTKTAELSEIFRSSHSSRHAAKEARTSSMAPVVGVPDTPPEEKHKSRRSMLPFLGRRKSERPSASSSALSKKSTSTPSGSVGTGSNLLTVTSAIDKSSSDAPLPSTLPPLNVSPPSLSSKFAAHFTPLRSPSKTLKARYSSSHKSASTIPSTHSSTNLSPLPFDDRGPSLESRGSSIQSRSTTPRPFRQPSAENSPRYEAEEDFSDLFIRPKQTKSAQKASNLSPVIVKAVDGSKKSAELGPVIPLTPASPTPPSTPLLQFPIPPSGFGSISLSGEKSFSDRSQESSLRATTTPSSKHSDSSLKLPTADPRRSSISRGQQSCRARAFSLSGSDTDASRATDSSVQSMRAKHQSALPKASALKRPASLQRALSSSDKLSSGPPPSVPLPSPPPSAPLVIGPSIGSLPIIPPINSVPSHSYSRSTPRPRANTVSAATSMSSSKLAAWMAPRTTAQDKNATTDIPPLASADELRNALALQSRKYAQLQEYAVSITKKFEGEKASMTKTIQMLEREVRKKVREIEGLRWLVIHNGGADDIDAAANLARASLVTLDDGDRVDALRAMDATHGQAWSQSPATNASVASAERDAGSVALSLRCRRGLGLDSVDHPGPSAASLEPPSSEYGITISASSSHSSLSLPVLTPLTPSSLSAIPEQPLGKGEISRAERLKAKEERRATRALRRISSSSMSSAASGALIAPPPLPNDLTFDPQHSMDNVLEKLRPFGNI</sequence>
<feature type="region of interest" description="Disordered" evidence="2">
    <location>
        <begin position="678"/>
        <end position="703"/>
    </location>
</feature>
<evidence type="ECO:0000256" key="1">
    <source>
        <dbReference type="SAM" id="Coils"/>
    </source>
</evidence>
<feature type="compositionally biased region" description="Low complexity" evidence="2">
    <location>
        <begin position="112"/>
        <end position="129"/>
    </location>
</feature>
<feature type="compositionally biased region" description="Low complexity" evidence="2">
    <location>
        <begin position="72"/>
        <end position="95"/>
    </location>
</feature>
<keyword evidence="1" id="KW-0175">Coiled coil</keyword>
<feature type="compositionally biased region" description="Polar residues" evidence="2">
    <location>
        <begin position="323"/>
        <end position="332"/>
    </location>
</feature>
<comment type="caution">
    <text evidence="3">The sequence shown here is derived from an EMBL/GenBank/DDBJ whole genome shotgun (WGS) entry which is preliminary data.</text>
</comment>
<evidence type="ECO:0000313" key="3">
    <source>
        <dbReference type="EMBL" id="OJA21110.1"/>
    </source>
</evidence>
<dbReference type="AlphaFoldDB" id="A0A1J8QHD7"/>
<evidence type="ECO:0000313" key="4">
    <source>
        <dbReference type="Proteomes" id="UP000183567"/>
    </source>
</evidence>
<dbReference type="Proteomes" id="UP000183567">
    <property type="component" value="Unassembled WGS sequence"/>
</dbReference>
<feature type="region of interest" description="Disordered" evidence="2">
    <location>
        <begin position="1"/>
        <end position="214"/>
    </location>
</feature>
<feature type="compositionally biased region" description="Low complexity" evidence="2">
    <location>
        <begin position="691"/>
        <end position="703"/>
    </location>
</feature>
<feature type="compositionally biased region" description="Polar residues" evidence="2">
    <location>
        <begin position="96"/>
        <end position="110"/>
    </location>
</feature>
<name>A0A1J8QHD7_9AGAM</name>
<evidence type="ECO:0000256" key="2">
    <source>
        <dbReference type="SAM" id="MobiDB-lite"/>
    </source>
</evidence>
<feature type="coiled-coil region" evidence="1">
    <location>
        <begin position="477"/>
        <end position="536"/>
    </location>
</feature>
<organism evidence="3 4">
    <name type="scientific">Rhizopogon vesiculosus</name>
    <dbReference type="NCBI Taxonomy" id="180088"/>
    <lineage>
        <taxon>Eukaryota</taxon>
        <taxon>Fungi</taxon>
        <taxon>Dikarya</taxon>
        <taxon>Basidiomycota</taxon>
        <taxon>Agaricomycotina</taxon>
        <taxon>Agaricomycetes</taxon>
        <taxon>Agaricomycetidae</taxon>
        <taxon>Boletales</taxon>
        <taxon>Suillineae</taxon>
        <taxon>Rhizopogonaceae</taxon>
        <taxon>Rhizopogon</taxon>
    </lineage>
</organism>
<feature type="region of interest" description="Disordered" evidence="2">
    <location>
        <begin position="249"/>
        <end position="407"/>
    </location>
</feature>
<gene>
    <name evidence="3" type="ORF">AZE42_10436</name>
</gene>
<reference evidence="3 4" key="1">
    <citation type="submission" date="2016-03" db="EMBL/GenBank/DDBJ databases">
        <title>Comparative genomics of the ectomycorrhizal sister species Rhizopogon vinicolor and Rhizopogon vesiculosus (Basidiomycota: Boletales) reveals a divergence of the mating type B locus.</title>
        <authorList>
            <person name="Mujic A.B."/>
            <person name="Kuo A."/>
            <person name="Tritt A."/>
            <person name="Lipzen A."/>
            <person name="Chen C."/>
            <person name="Johnson J."/>
            <person name="Sharma A."/>
            <person name="Barry K."/>
            <person name="Grigoriev I.V."/>
            <person name="Spatafora J.W."/>
        </authorList>
    </citation>
    <scope>NUCLEOTIDE SEQUENCE [LARGE SCALE GENOMIC DNA]</scope>
    <source>
        <strain evidence="3 4">AM-OR11-056</strain>
    </source>
</reference>
<feature type="compositionally biased region" description="Polar residues" evidence="2">
    <location>
        <begin position="139"/>
        <end position="169"/>
    </location>
</feature>
<feature type="compositionally biased region" description="Pro residues" evidence="2">
    <location>
        <begin position="390"/>
        <end position="404"/>
    </location>
</feature>
<dbReference type="EMBL" id="LVVM01000268">
    <property type="protein sequence ID" value="OJA21110.1"/>
    <property type="molecule type" value="Genomic_DNA"/>
</dbReference>
<accession>A0A1J8QHD7</accession>
<protein>
    <submittedName>
        <fullName evidence="3">Uncharacterized protein</fullName>
    </submittedName>
</protein>
<feature type="compositionally biased region" description="Polar residues" evidence="2">
    <location>
        <begin position="295"/>
        <end position="306"/>
    </location>
</feature>
<feature type="compositionally biased region" description="Polar residues" evidence="2">
    <location>
        <begin position="182"/>
        <end position="194"/>
    </location>
</feature>
<dbReference type="OrthoDB" id="2804750at2759"/>
<keyword evidence="4" id="KW-1185">Reference proteome</keyword>